<evidence type="ECO:0000313" key="7">
    <source>
        <dbReference type="EMBL" id="KAJ8316790.1"/>
    </source>
</evidence>
<organism evidence="7 8">
    <name type="scientific">Tegillarca granosa</name>
    <name type="common">Malaysian cockle</name>
    <name type="synonym">Anadara granosa</name>
    <dbReference type="NCBI Taxonomy" id="220873"/>
    <lineage>
        <taxon>Eukaryota</taxon>
        <taxon>Metazoa</taxon>
        <taxon>Spiralia</taxon>
        <taxon>Lophotrochozoa</taxon>
        <taxon>Mollusca</taxon>
        <taxon>Bivalvia</taxon>
        <taxon>Autobranchia</taxon>
        <taxon>Pteriomorphia</taxon>
        <taxon>Arcoida</taxon>
        <taxon>Arcoidea</taxon>
        <taxon>Arcidae</taxon>
        <taxon>Tegillarca</taxon>
    </lineage>
</organism>
<dbReference type="PROSITE" id="PS50835">
    <property type="entry name" value="IG_LIKE"/>
    <property type="match status" value="1"/>
</dbReference>
<keyword evidence="2" id="KW-1015">Disulfide bond</keyword>
<dbReference type="PROSITE" id="PS50948">
    <property type="entry name" value="PAN"/>
    <property type="match status" value="2"/>
</dbReference>
<dbReference type="PANTHER" id="PTHR14949">
    <property type="entry name" value="EGF-LIKE-DOMAIN, MULTIPLE 7, 8"/>
    <property type="match status" value="1"/>
</dbReference>
<feature type="domain" description="Apple" evidence="5">
    <location>
        <begin position="925"/>
        <end position="1010"/>
    </location>
</feature>
<dbReference type="PROSITE" id="PS01186">
    <property type="entry name" value="EGF_2"/>
    <property type="match status" value="1"/>
</dbReference>
<keyword evidence="8" id="KW-1185">Reference proteome</keyword>
<dbReference type="EMBL" id="JARBDR010000246">
    <property type="protein sequence ID" value="KAJ8316790.1"/>
    <property type="molecule type" value="Genomic_DNA"/>
</dbReference>
<accession>A0ABQ9FHK4</accession>
<sequence length="2504" mass="279227">MKVFLCWTLAFVLCFSSYCSACSDPLGMEDGSIRSDQLAASSIKDGLNLDFGRFNCCSAYNVSGIVIQKPADTKADAYLTEFSLEFELASSPPGKLSPYQENDTQLFQTTPDDMSTRFDWRPVSTRRIRINIRNYTSEACFRMEVLGCELSPPAVPVGIKSPDIYMSYTSLQDIKLKCDIKDEKSYSIQYYVTWWKGNDNVTSELLQKGQMSTSLTVLSSDFTLDTTYRCSVKACYTPGCATESFSDEQYSEDFKPEIKVVGENTLTITEGGPVNHIQIMSTVPPAILCMANKLEPTCTVSVKASIKSLESRPLTCGNSGTRLPQVVFPEQDSGLESCVLEIKDSNWNNRNKMAVLASLDGRIDSTRQAEVSLTTKIENTALINNIKTVQVTVKDADTSAVCMSVNDPHITMFDGGTFFRSCQNGLLPTCNCAVVVLVGDDVIRFDGCGAKDTANSNNEPLTVQMYLNGDLEPGVSIVRIDAGKQYQVYLPTGGHLTVEESLCGNYDFQNDNDLVLMNGSMTTLEGRYADDFSLSWRVPPNESIYQGFCPPEKMNRKFPTSKICDCSGSDTADCKTLGQVLTCATKKEFNRGEDVTEALKSKSRNPQNCYSEVSMSDGVFEYNATYTPVQCSNRVNKSKIASICDDVTPVVIQSEIDNCVDDIKLTGKREWTSVLEETLKRRCLFQLERNLTISSASNLLSAICPDDCSGNGVCVDGACTCNSGFIGHNCAVNSSIAPEITSLGGSGLCNTITSTCNSLINETSYSEVGEWKKAIVEFISKNEIVCKFPKAGNYLASVSNVALTNNTSDPALFISYNPVCYMCNANQGTCQQKSDSCVIDGQCYKNRTVNPSNHSEKCYPETSTTAWTLNTAEVSFLCKSVDFNLNKQECHLSAYGKSEVGTYFDQNSFGTSWSHSSWTCSADPCPGKKIEWNKFQSWKGYYSDDRNIETLTDTWTIEDCRMACELNKDCKAVKYLQEKSVCVLADGKLTKNSTGKYQNYPGWEYHYFMCKEGEKTGPFVSNVKVIPDFKGVENDDFTCRFDSAPPSGDSNGRQIVYDVLWKVDGVYLYDDTADDNVTESHLPSTFANSLQDGSTVQCAVSACYYGNCDNTRGKLVFSNIFTATIMVKDPESLTLYEGEDPKTFELDITAPTYVLCKNRSLSSNENCTISLSAFFDSNSDDKTCINGMVIEQVAIAIYKLDSNNKKVSGPSCKIDITMDNWNQYNYVIEVKATTDNKYDGNFQRRFKLIADYSVNGASEEKDVMKKNIMFDVVDRDRLGICGSVNDPHIVTFDGLHYNTFYEGEFTFYKHLELPYSVHTFYRSCNGKASCNCAVAIKAGDDVILIDKCGPKSANSLGFYPITYRLYRNGQLTPGFKLLRFDEGRKFLVILPTGTTVHVKRTVIRAQNFLNVWIKPSAADYKKTKGLCGSFNDDKNDDLTLANGTLYTGPTSRPYDFSKSWRVEQKNTLYTGSCPTSNALEETAPEQPSYCYCNATGNVNCGPGYDIVTCPFETADGVDITSYIQESALYPTKCLPGSLTKHDDFEYDPNYVTPVGQWPSGGFSEAFAKISCQFHLEASEAVQVCKNLPGIDLQSNINNCLKDIQLTTDIKWSFSAVEDVKTQCAIQLAANISLWNQYTDIMDKMCIAECNAAGNCTKGQCQCIEGRGGLDCFTFENDPPTLFYLNDDGLCDMRTSQCDIVTVYNNNTLNIPTLSCHFKKLLINESTYMVDEKEIIVQATYVTFNELTCKLPAKESYQVRISNDKKIISAAANLIVYDSLCYSCDKTTVTCQQKVTYAFLETCFTHKKRALNGKFLKLETMVGIYCGNFLLCHLIFFKNIFNFIYTFVFNAKLWINYNFVKAVYIHLQGNPCGKRDVTWKRTPGKAILGYDKKTINNIYSQNQCKRLCLQETDFLCRSFEFQLSAGLCTLSDTTASQHSSLFVRLSGFSYEEWECDTEVEVEMPPGGSIENYTLACSFPSIKDPNRTLEYHVYWLINNDIVQDKVVMAKDNTVKMYMDNSHLKAEISIIEGGTGKVITAQLTIPPKFMCNANIPSEKCSVIINSQFNATMDPNLICSDRKVIQQAVIGDIGTNSNDISCGVRVTNSNWRSVFSIPVKAKIDGLYDGEQSRILNIEGQLSANGSLSNATLFKDIKVKVKNVDVSSVCRSVNDPHITTFDGRYYDNFNTGEFVLFNHKSLPYKVHVLYRKCRGKASCNCAVYIQSGDDVIVIDRCGPKVNPSRKEPFKIYLYKNGELTPGTKIYREADGRKFRVFLPTGTRITVKVGRGKTSNFMNLFDGGYNLTVTTYTVPALLVSYNEIVCPVPNPGQSYKVEVSNNNDTFSEELVLFTSYSKECHTCRQSGICDFKTYNTFYEGEFTFYKHLELPYSVHTFYRSCNGKASCNCAVAIKAGADVILIDKCGPKSANSLGFYPITYRLYRNGQLTPGFKLLRFDEGRDFANRHNCTCKRTVIRAQNFLNVWIKPSAADYKKTKGLCGSFNDDKMTI</sequence>
<dbReference type="InterPro" id="IPR050969">
    <property type="entry name" value="Dev_Signal_Modulators"/>
</dbReference>
<dbReference type="Proteomes" id="UP001217089">
    <property type="component" value="Unassembled WGS sequence"/>
</dbReference>
<gene>
    <name evidence="7" type="ORF">KUTeg_004694</name>
</gene>
<feature type="domain" description="Ig-like" evidence="4">
    <location>
        <begin position="153"/>
        <end position="246"/>
    </location>
</feature>
<dbReference type="InterPro" id="IPR058727">
    <property type="entry name" value="Helical_Vwde"/>
</dbReference>
<evidence type="ECO:0000256" key="2">
    <source>
        <dbReference type="ARBA" id="ARBA00023157"/>
    </source>
</evidence>
<dbReference type="CDD" id="cd01099">
    <property type="entry name" value="PAN_AP_HGF"/>
    <property type="match status" value="1"/>
</dbReference>
<name>A0ABQ9FHK4_TEGGR</name>
<proteinExistence type="predicted"/>
<dbReference type="SUPFAM" id="SSF49785">
    <property type="entry name" value="Galactose-binding domain-like"/>
    <property type="match status" value="1"/>
</dbReference>
<evidence type="ECO:0000259" key="4">
    <source>
        <dbReference type="PROSITE" id="PS50835"/>
    </source>
</evidence>
<dbReference type="Gene3D" id="2.60.120.260">
    <property type="entry name" value="Galactose-binding domain-like"/>
    <property type="match status" value="1"/>
</dbReference>
<protein>
    <submittedName>
        <fullName evidence="7">Uncharacterized protein</fullName>
    </submittedName>
</protein>
<dbReference type="SUPFAM" id="SSF57414">
    <property type="entry name" value="Hairpin loop containing domain-like"/>
    <property type="match status" value="1"/>
</dbReference>
<evidence type="ECO:0000259" key="6">
    <source>
        <dbReference type="PROSITE" id="PS51233"/>
    </source>
</evidence>
<feature type="chain" id="PRO_5046854387" evidence="3">
    <location>
        <begin position="22"/>
        <end position="2504"/>
    </location>
</feature>
<evidence type="ECO:0000256" key="3">
    <source>
        <dbReference type="SAM" id="SignalP"/>
    </source>
</evidence>
<evidence type="ECO:0000256" key="1">
    <source>
        <dbReference type="ARBA" id="ARBA00022729"/>
    </source>
</evidence>
<evidence type="ECO:0000313" key="8">
    <source>
        <dbReference type="Proteomes" id="UP001217089"/>
    </source>
</evidence>
<dbReference type="Pfam" id="PF23106">
    <property type="entry name" value="EGF_Teneurin"/>
    <property type="match status" value="1"/>
</dbReference>
<dbReference type="SMART" id="SM00216">
    <property type="entry name" value="VWD"/>
    <property type="match status" value="1"/>
</dbReference>
<dbReference type="Pfam" id="PF00024">
    <property type="entry name" value="PAN_1"/>
    <property type="match status" value="2"/>
</dbReference>
<dbReference type="InterPro" id="IPR007110">
    <property type="entry name" value="Ig-like_dom"/>
</dbReference>
<dbReference type="Pfam" id="PF00094">
    <property type="entry name" value="VWD"/>
    <property type="match status" value="2"/>
</dbReference>
<dbReference type="Gene3D" id="2.10.25.10">
    <property type="entry name" value="Laminin"/>
    <property type="match status" value="1"/>
</dbReference>
<dbReference type="InterPro" id="IPR001846">
    <property type="entry name" value="VWF_type-D"/>
</dbReference>
<reference evidence="7 8" key="1">
    <citation type="submission" date="2022-12" db="EMBL/GenBank/DDBJ databases">
        <title>Chromosome-level genome of Tegillarca granosa.</title>
        <authorList>
            <person name="Kim J."/>
        </authorList>
    </citation>
    <scope>NUCLEOTIDE SEQUENCE [LARGE SCALE GENOMIC DNA]</scope>
    <source>
        <strain evidence="7">Teg-2019</strain>
        <tissue evidence="7">Adductor muscle</tissue>
    </source>
</reference>
<dbReference type="PANTHER" id="PTHR14949:SF56">
    <property type="entry name" value="EGF-LIKE-DOMAIN, MULTIPLE 7"/>
    <property type="match status" value="1"/>
</dbReference>
<dbReference type="InterPro" id="IPR000742">
    <property type="entry name" value="EGF"/>
</dbReference>
<dbReference type="InterPro" id="IPR008979">
    <property type="entry name" value="Galactose-bd-like_sf"/>
</dbReference>
<dbReference type="Gene3D" id="3.50.4.10">
    <property type="entry name" value="Hepatocyte Growth Factor"/>
    <property type="match status" value="1"/>
</dbReference>
<dbReference type="InterPro" id="IPR003609">
    <property type="entry name" value="Pan_app"/>
</dbReference>
<feature type="domain" description="VWFD" evidence="6">
    <location>
        <begin position="1279"/>
        <end position="1474"/>
    </location>
</feature>
<feature type="domain" description="Apple" evidence="5">
    <location>
        <begin position="1871"/>
        <end position="1954"/>
    </location>
</feature>
<comment type="caution">
    <text evidence="7">The sequence shown here is derived from an EMBL/GenBank/DDBJ whole genome shotgun (WGS) entry which is preliminary data.</text>
</comment>
<feature type="signal peptide" evidence="3">
    <location>
        <begin position="1"/>
        <end position="21"/>
    </location>
</feature>
<feature type="domain" description="VWFD" evidence="6">
    <location>
        <begin position="2163"/>
        <end position="2402"/>
    </location>
</feature>
<dbReference type="PROSITE" id="PS51233">
    <property type="entry name" value="VWFD"/>
    <property type="match status" value="2"/>
</dbReference>
<dbReference type="SMART" id="SM00473">
    <property type="entry name" value="PAN_AP"/>
    <property type="match status" value="2"/>
</dbReference>
<evidence type="ECO:0000259" key="5">
    <source>
        <dbReference type="PROSITE" id="PS50948"/>
    </source>
</evidence>
<keyword evidence="1 3" id="KW-0732">Signal</keyword>
<dbReference type="Pfam" id="PF26129">
    <property type="entry name" value="Vwde"/>
    <property type="match status" value="2"/>
</dbReference>